<dbReference type="Proteomes" id="UP001470230">
    <property type="component" value="Unassembled WGS sequence"/>
</dbReference>
<gene>
    <name evidence="4" type="ORF">M9Y10_007696</name>
</gene>
<dbReference type="SUPFAM" id="SSF48403">
    <property type="entry name" value="Ankyrin repeat"/>
    <property type="match status" value="1"/>
</dbReference>
<keyword evidence="1" id="KW-0677">Repeat</keyword>
<proteinExistence type="predicted"/>
<evidence type="ECO:0008006" key="6">
    <source>
        <dbReference type="Google" id="ProtNLM"/>
    </source>
</evidence>
<feature type="repeat" description="ANK" evidence="3">
    <location>
        <begin position="102"/>
        <end position="134"/>
    </location>
</feature>
<dbReference type="PROSITE" id="PS50088">
    <property type="entry name" value="ANK_REPEAT"/>
    <property type="match status" value="1"/>
</dbReference>
<dbReference type="Pfam" id="PF12796">
    <property type="entry name" value="Ank_2"/>
    <property type="match status" value="1"/>
</dbReference>
<evidence type="ECO:0000313" key="5">
    <source>
        <dbReference type="Proteomes" id="UP001470230"/>
    </source>
</evidence>
<sequence>MGIDPKSPENMEENLVSAAIISSNIDVLKLLIKNGYPYQSIKNKRPLLYSIVFKSIDAVKFFYEMGEKIKAEDLEFACNSCHGILEFLLDHISDEELNSPVNGSYAVHWICRTKSPQIVESVLNRGININLLDKNGRSGLHYLSEAKSETDLIKIFELFVQSGFDINIKCVDQNGKEVNSVLAEHLFAINLRLKLIEWLLRHGARTDVKIPNRGMTIIEYINKQSNRKLKQLFDNYNT</sequence>
<dbReference type="InterPro" id="IPR002110">
    <property type="entry name" value="Ankyrin_rpt"/>
</dbReference>
<dbReference type="PANTHER" id="PTHR24180:SF45">
    <property type="entry name" value="POLY [ADP-RIBOSE] POLYMERASE TANKYRASE"/>
    <property type="match status" value="1"/>
</dbReference>
<dbReference type="PANTHER" id="PTHR24180">
    <property type="entry name" value="CYCLIN-DEPENDENT KINASE INHIBITOR 2C-RELATED"/>
    <property type="match status" value="1"/>
</dbReference>
<comment type="caution">
    <text evidence="4">The sequence shown here is derived from an EMBL/GenBank/DDBJ whole genome shotgun (WGS) entry which is preliminary data.</text>
</comment>
<dbReference type="InterPro" id="IPR051637">
    <property type="entry name" value="Ank_repeat_dom-contain_49"/>
</dbReference>
<keyword evidence="5" id="KW-1185">Reference proteome</keyword>
<evidence type="ECO:0000256" key="1">
    <source>
        <dbReference type="ARBA" id="ARBA00022737"/>
    </source>
</evidence>
<dbReference type="SMART" id="SM00248">
    <property type="entry name" value="ANK"/>
    <property type="match status" value="5"/>
</dbReference>
<name>A0ABR2J2Y7_9EUKA</name>
<evidence type="ECO:0000256" key="3">
    <source>
        <dbReference type="PROSITE-ProRule" id="PRU00023"/>
    </source>
</evidence>
<reference evidence="4 5" key="1">
    <citation type="submission" date="2024-04" db="EMBL/GenBank/DDBJ databases">
        <title>Tritrichomonas musculus Genome.</title>
        <authorList>
            <person name="Alves-Ferreira E."/>
            <person name="Grigg M."/>
            <person name="Lorenzi H."/>
            <person name="Galac M."/>
        </authorList>
    </citation>
    <scope>NUCLEOTIDE SEQUENCE [LARGE SCALE GENOMIC DNA]</scope>
    <source>
        <strain evidence="4 5">EAF2021</strain>
    </source>
</reference>
<dbReference type="InterPro" id="IPR036770">
    <property type="entry name" value="Ankyrin_rpt-contain_sf"/>
</dbReference>
<protein>
    <recommendedName>
        <fullName evidence="6">Ankyrin repeat protein</fullName>
    </recommendedName>
</protein>
<evidence type="ECO:0000256" key="2">
    <source>
        <dbReference type="ARBA" id="ARBA00023043"/>
    </source>
</evidence>
<dbReference type="Gene3D" id="1.25.40.20">
    <property type="entry name" value="Ankyrin repeat-containing domain"/>
    <property type="match status" value="1"/>
</dbReference>
<accession>A0ABR2J2Y7</accession>
<evidence type="ECO:0000313" key="4">
    <source>
        <dbReference type="EMBL" id="KAK8871950.1"/>
    </source>
</evidence>
<organism evidence="4 5">
    <name type="scientific">Tritrichomonas musculus</name>
    <dbReference type="NCBI Taxonomy" id="1915356"/>
    <lineage>
        <taxon>Eukaryota</taxon>
        <taxon>Metamonada</taxon>
        <taxon>Parabasalia</taxon>
        <taxon>Tritrichomonadida</taxon>
        <taxon>Tritrichomonadidae</taxon>
        <taxon>Tritrichomonas</taxon>
    </lineage>
</organism>
<dbReference type="EMBL" id="JAPFFF010000013">
    <property type="protein sequence ID" value="KAK8871950.1"/>
    <property type="molecule type" value="Genomic_DNA"/>
</dbReference>
<keyword evidence="2 3" id="KW-0040">ANK repeat</keyword>